<sequence>MTDIVRLREHIRQSGYKLGHIAQVMGISANTLRLKLIEQSEFKVGEAERLATLLGLTPEEREACFWVRGEKGRF</sequence>
<dbReference type="EMBL" id="BQKV01000014">
    <property type="protein sequence ID" value="GJN63679.1"/>
    <property type="molecule type" value="Genomic_DNA"/>
</dbReference>
<proteinExistence type="predicted"/>
<reference evidence="1" key="1">
    <citation type="journal article" date="2022" name="Int. J. Syst. Evol. Microbiol.">
        <title>Genome-based, phenotypic and chemotaxonomic classification of Faecalibacterium strains: proposal of three novel species Faecalibacterium duncaniae sp. nov., Faecalibacterium hattorii sp. nov. and Faecalibacterium gallinarum sp. nov. .</title>
        <authorList>
            <person name="Sakamoto M."/>
            <person name="Sakurai N."/>
            <person name="Tanno H."/>
            <person name="Iino T."/>
            <person name="Ohkuma M."/>
            <person name="Endo A."/>
        </authorList>
    </citation>
    <scope>NUCLEOTIDE SEQUENCE</scope>
    <source>
        <strain evidence="1">JCM 17207</strain>
    </source>
</reference>
<dbReference type="InterPro" id="IPR010982">
    <property type="entry name" value="Lambda_DNA-bd_dom_sf"/>
</dbReference>
<dbReference type="SUPFAM" id="SSF47413">
    <property type="entry name" value="lambda repressor-like DNA-binding domains"/>
    <property type="match status" value="1"/>
</dbReference>
<dbReference type="Proteomes" id="UP001055185">
    <property type="component" value="Unassembled WGS sequence"/>
</dbReference>
<protein>
    <submittedName>
        <fullName evidence="1">Uncharacterized protein</fullName>
    </submittedName>
</protein>
<dbReference type="GO" id="GO:0003677">
    <property type="term" value="F:DNA binding"/>
    <property type="evidence" value="ECO:0007669"/>
    <property type="project" value="InterPro"/>
</dbReference>
<dbReference type="RefSeq" id="WP_238315822.1">
    <property type="nucleotide sequence ID" value="NZ_BQKV01000014.1"/>
</dbReference>
<comment type="caution">
    <text evidence="1">The sequence shown here is derived from an EMBL/GenBank/DDBJ whole genome shotgun (WGS) entry which is preliminary data.</text>
</comment>
<evidence type="ECO:0000313" key="2">
    <source>
        <dbReference type="Proteomes" id="UP001055185"/>
    </source>
</evidence>
<dbReference type="AlphaFoldDB" id="A0AA37IX32"/>
<name>A0AA37IX32_9FIRM</name>
<organism evidence="1 2">
    <name type="scientific">Faecalibacterium gallinarum</name>
    <dbReference type="NCBI Taxonomy" id="2903556"/>
    <lineage>
        <taxon>Bacteria</taxon>
        <taxon>Bacillati</taxon>
        <taxon>Bacillota</taxon>
        <taxon>Clostridia</taxon>
        <taxon>Eubacteriales</taxon>
        <taxon>Oscillospiraceae</taxon>
        <taxon>Faecalibacterium</taxon>
    </lineage>
</organism>
<keyword evidence="2" id="KW-1185">Reference proteome</keyword>
<accession>A0AA37IX32</accession>
<evidence type="ECO:0000313" key="1">
    <source>
        <dbReference type="EMBL" id="GJN63679.1"/>
    </source>
</evidence>
<gene>
    <name evidence="1" type="ORF">JCM17207_03040</name>
</gene>